<dbReference type="Proteomes" id="UP001548189">
    <property type="component" value="Unassembled WGS sequence"/>
</dbReference>
<dbReference type="RefSeq" id="WP_353873602.1">
    <property type="nucleotide sequence ID" value="NZ_JBEVCJ010000002.1"/>
</dbReference>
<protein>
    <submittedName>
        <fullName evidence="9">FAD-dependent oxidoreductase</fullName>
    </submittedName>
</protein>
<keyword evidence="3" id="KW-0285">Flavoprotein</keyword>
<proteinExistence type="inferred from homology"/>
<dbReference type="Gene3D" id="3.30.390.30">
    <property type="match status" value="1"/>
</dbReference>
<feature type="transmembrane region" description="Helical" evidence="5">
    <location>
        <begin position="531"/>
        <end position="552"/>
    </location>
</feature>
<keyword evidence="5" id="KW-0472">Membrane</keyword>
<keyword evidence="4" id="KW-0274">FAD</keyword>
<comment type="similarity">
    <text evidence="2">Belongs to the FAD-dependent oxidoreductase family.</text>
</comment>
<dbReference type="PANTHER" id="PTHR43429:SF3">
    <property type="entry name" value="NITRITE REDUCTASE [NAD(P)H]"/>
    <property type="match status" value="1"/>
</dbReference>
<dbReference type="Gene3D" id="1.10.10.1100">
    <property type="entry name" value="BFD-like [2Fe-2S]-binding domain"/>
    <property type="match status" value="1"/>
</dbReference>
<organism evidence="9 10">
    <name type="scientific">Aliikangiella maris</name>
    <dbReference type="NCBI Taxonomy" id="3162458"/>
    <lineage>
        <taxon>Bacteria</taxon>
        <taxon>Pseudomonadati</taxon>
        <taxon>Pseudomonadota</taxon>
        <taxon>Gammaproteobacteria</taxon>
        <taxon>Oceanospirillales</taxon>
        <taxon>Pleioneaceae</taxon>
        <taxon>Aliikangiella</taxon>
    </lineage>
</organism>
<dbReference type="InterPro" id="IPR023753">
    <property type="entry name" value="FAD/NAD-binding_dom"/>
</dbReference>
<dbReference type="InterPro" id="IPR041575">
    <property type="entry name" value="Rubredoxin_C"/>
</dbReference>
<dbReference type="InterPro" id="IPR007419">
    <property type="entry name" value="BFD-like_2Fe2S-bd_dom"/>
</dbReference>
<dbReference type="Gene3D" id="3.50.50.60">
    <property type="entry name" value="FAD/NAD(P)-binding domain"/>
    <property type="match status" value="2"/>
</dbReference>
<evidence type="ECO:0000259" key="6">
    <source>
        <dbReference type="Pfam" id="PF04324"/>
    </source>
</evidence>
<comment type="caution">
    <text evidence="9">The sequence shown here is derived from an EMBL/GenBank/DDBJ whole genome shotgun (WGS) entry which is preliminary data.</text>
</comment>
<reference evidence="9 10" key="1">
    <citation type="submission" date="2024-06" db="EMBL/GenBank/DDBJ databases">
        <authorList>
            <person name="Li F."/>
        </authorList>
    </citation>
    <scope>NUCLEOTIDE SEQUENCE [LARGE SCALE GENOMIC DNA]</scope>
    <source>
        <strain evidence="9 10">GXAS 311</strain>
    </source>
</reference>
<feature type="domain" description="FAD/NAD(P)-binding" evidence="7">
    <location>
        <begin position="22"/>
        <end position="303"/>
    </location>
</feature>
<dbReference type="Pfam" id="PF18267">
    <property type="entry name" value="Rubredoxin_C"/>
    <property type="match status" value="1"/>
</dbReference>
<comment type="cofactor">
    <cofactor evidence="1">
        <name>FAD</name>
        <dbReference type="ChEBI" id="CHEBI:57692"/>
    </cofactor>
</comment>
<feature type="transmembrane region" description="Helical" evidence="5">
    <location>
        <begin position="637"/>
        <end position="658"/>
    </location>
</feature>
<dbReference type="EMBL" id="JBEVCJ010000002">
    <property type="protein sequence ID" value="MET1254053.1"/>
    <property type="molecule type" value="Genomic_DNA"/>
</dbReference>
<dbReference type="PRINTS" id="PR00411">
    <property type="entry name" value="PNDRDTASEI"/>
</dbReference>
<evidence type="ECO:0000256" key="2">
    <source>
        <dbReference type="ARBA" id="ARBA00006442"/>
    </source>
</evidence>
<keyword evidence="5" id="KW-1133">Transmembrane helix</keyword>
<feature type="transmembrane region" description="Helical" evidence="5">
    <location>
        <begin position="573"/>
        <end position="590"/>
    </location>
</feature>
<evidence type="ECO:0000256" key="3">
    <source>
        <dbReference type="ARBA" id="ARBA00022630"/>
    </source>
</evidence>
<evidence type="ECO:0000313" key="10">
    <source>
        <dbReference type="Proteomes" id="UP001548189"/>
    </source>
</evidence>
<feature type="transmembrane region" description="Helical" evidence="5">
    <location>
        <begin position="491"/>
        <end position="511"/>
    </location>
</feature>
<dbReference type="SUPFAM" id="SSF51905">
    <property type="entry name" value="FAD/NAD(P)-binding domain"/>
    <property type="match status" value="1"/>
</dbReference>
<evidence type="ECO:0000259" key="7">
    <source>
        <dbReference type="Pfam" id="PF07992"/>
    </source>
</evidence>
<evidence type="ECO:0000313" key="9">
    <source>
        <dbReference type="EMBL" id="MET1254053.1"/>
    </source>
</evidence>
<keyword evidence="5" id="KW-0812">Transmembrane</keyword>
<name>A0ABV2BQ43_9GAMM</name>
<dbReference type="InterPro" id="IPR016156">
    <property type="entry name" value="FAD/NAD-linked_Rdtase_dimer_sf"/>
</dbReference>
<dbReference type="InterPro" id="IPR036188">
    <property type="entry name" value="FAD/NAD-bd_sf"/>
</dbReference>
<dbReference type="PANTHER" id="PTHR43429">
    <property type="entry name" value="PYRIDINE NUCLEOTIDE-DISULFIDE OXIDOREDUCTASE DOMAIN-CONTAINING"/>
    <property type="match status" value="1"/>
</dbReference>
<evidence type="ECO:0000256" key="1">
    <source>
        <dbReference type="ARBA" id="ARBA00001974"/>
    </source>
</evidence>
<dbReference type="Pfam" id="PF07992">
    <property type="entry name" value="Pyr_redox_2"/>
    <property type="match status" value="1"/>
</dbReference>
<keyword evidence="10" id="KW-1185">Reference proteome</keyword>
<accession>A0ABV2BQ43</accession>
<feature type="domain" description="BFD-like [2Fe-2S]-binding" evidence="6">
    <location>
        <begin position="429"/>
        <end position="477"/>
    </location>
</feature>
<evidence type="ECO:0000259" key="8">
    <source>
        <dbReference type="Pfam" id="PF18267"/>
    </source>
</evidence>
<dbReference type="InterPro" id="IPR041854">
    <property type="entry name" value="BFD-like_2Fe2S-bd_dom_sf"/>
</dbReference>
<dbReference type="Pfam" id="PF04324">
    <property type="entry name" value="Fer2_BFD"/>
    <property type="match status" value="1"/>
</dbReference>
<dbReference type="PRINTS" id="PR00368">
    <property type="entry name" value="FADPNR"/>
</dbReference>
<sequence length="659" mass="74290">MSSYLGNPIEKVESEFGKQLPIVIIGNGPVGIRAANLILESTPNQEVIIFGEEKSRPYNRVQLSLFLAGKVTENQLENPVSASESERVTEFLGHRVVNVDRERKSVTDDRGNIIHYSKLILALGASPLVPKIENTHLKGVHQFRTIDGTNELLRSKKECKNIYVIGSGPLGLEAAFGMKQPNNNVTLQVRSHLLGDYLNDDAQEVLIDYIAASGIKLSVQKPVKRIIGEQHIEAVELENGEIVPCDCLIFCTGISPNKQLAEKIGLETRRGIIVDQYTRTSDESIYAIGDCCEFRDRTFGVVSPGFKQAKSCVEHILGHLHEFEEDLPHVQVKFNNYTTAYYGELDVEDGEYYSYTNRLKGIYRKLILKEGRLVGVILIGNWEEESEIKIAVNENRKFRNKALLKFEETGLLINKPQEIQVKNLPDSYVVCLCSNVTIGELNAAIKSGCRTIEALGEKTKAGTVCGSCKPMLAQLLDKPVPNLVMRHQGKLFVTSVISVCLILLTILFEPLAAVDTVQIKWHIEKLWFDNFWKQVSGYTLLGLCLIATALALRKRLKNFNFGHVDTWRYVHSVVGVIALLILMIHTGVRMGENLNFTLMTVFLGATMTGALVGVFMSKNHHWSDHKLRQHRYWWSRVHYTLLWALLPLLIFHIISVYYF</sequence>
<dbReference type="InterPro" id="IPR050260">
    <property type="entry name" value="FAD-bd_OxRdtase"/>
</dbReference>
<evidence type="ECO:0000256" key="5">
    <source>
        <dbReference type="SAM" id="Phobius"/>
    </source>
</evidence>
<feature type="transmembrane region" description="Helical" evidence="5">
    <location>
        <begin position="596"/>
        <end position="616"/>
    </location>
</feature>
<feature type="domain" description="NADH-rubredoxin oxidoreductase C-terminal" evidence="8">
    <location>
        <begin position="342"/>
        <end position="394"/>
    </location>
</feature>
<evidence type="ECO:0000256" key="4">
    <source>
        <dbReference type="ARBA" id="ARBA00022827"/>
    </source>
</evidence>
<gene>
    <name evidence="9" type="ORF">ABVT43_02830</name>
</gene>